<evidence type="ECO:0000256" key="1">
    <source>
        <dbReference type="SAM" id="MobiDB-lite"/>
    </source>
</evidence>
<sequence length="111" mass="12258">MGLFDLFRKKSGRTTPSARAPRTPAAPAAPDGPVADATDPRAQAMAQIKGARQHVMTPEREELIRQAMAVHKAKQQILADLSDDQRRKLMLTAMRALLHEDKPPDDKDPKP</sequence>
<evidence type="ECO:0000313" key="3">
    <source>
        <dbReference type="Proteomes" id="UP000321567"/>
    </source>
</evidence>
<comment type="caution">
    <text evidence="2">The sequence shown here is derived from an EMBL/GenBank/DDBJ whole genome shotgun (WGS) entry which is preliminary data.</text>
</comment>
<name>A0A512H6B9_9PROT</name>
<feature type="region of interest" description="Disordered" evidence="1">
    <location>
        <begin position="1"/>
        <end position="37"/>
    </location>
</feature>
<dbReference type="RefSeq" id="WP_170244984.1">
    <property type="nucleotide sequence ID" value="NZ_BJZO01000023.1"/>
</dbReference>
<dbReference type="EMBL" id="BJZO01000023">
    <property type="protein sequence ID" value="GEO80993.1"/>
    <property type="molecule type" value="Genomic_DNA"/>
</dbReference>
<organism evidence="2 3">
    <name type="scientific">Pararhodospirillum oryzae</name>
    <dbReference type="NCBI Taxonomy" id="478448"/>
    <lineage>
        <taxon>Bacteria</taxon>
        <taxon>Pseudomonadati</taxon>
        <taxon>Pseudomonadota</taxon>
        <taxon>Alphaproteobacteria</taxon>
        <taxon>Rhodospirillales</taxon>
        <taxon>Rhodospirillaceae</taxon>
        <taxon>Pararhodospirillum</taxon>
    </lineage>
</organism>
<evidence type="ECO:0000313" key="2">
    <source>
        <dbReference type="EMBL" id="GEO80993.1"/>
    </source>
</evidence>
<feature type="compositionally biased region" description="Low complexity" evidence="1">
    <location>
        <begin position="13"/>
        <end position="37"/>
    </location>
</feature>
<accession>A0A512H6B9</accession>
<dbReference type="Proteomes" id="UP000321567">
    <property type="component" value="Unassembled WGS sequence"/>
</dbReference>
<protein>
    <submittedName>
        <fullName evidence="2">Uncharacterized protein</fullName>
    </submittedName>
</protein>
<gene>
    <name evidence="2" type="ORF">ROR02_11240</name>
</gene>
<reference evidence="2 3" key="1">
    <citation type="submission" date="2019-07" db="EMBL/GenBank/DDBJ databases">
        <title>Whole genome shotgun sequence of Rhodospirillum oryzae NBRC 107573.</title>
        <authorList>
            <person name="Hosoyama A."/>
            <person name="Uohara A."/>
            <person name="Ohji S."/>
            <person name="Ichikawa N."/>
        </authorList>
    </citation>
    <scope>NUCLEOTIDE SEQUENCE [LARGE SCALE GENOMIC DNA]</scope>
    <source>
        <strain evidence="2 3">NBRC 107573</strain>
    </source>
</reference>
<dbReference type="AlphaFoldDB" id="A0A512H6B9"/>
<proteinExistence type="predicted"/>
<keyword evidence="3" id="KW-1185">Reference proteome</keyword>